<dbReference type="InterPro" id="IPR050261">
    <property type="entry name" value="FrsA_esterase"/>
</dbReference>
<gene>
    <name evidence="3" type="ORF">YBN1229_v1_1847</name>
</gene>
<dbReference type="PANTHER" id="PTHR22946:SF9">
    <property type="entry name" value="POLYKETIDE TRANSFERASE AF380"/>
    <property type="match status" value="1"/>
</dbReference>
<evidence type="ECO:0000259" key="2">
    <source>
        <dbReference type="Pfam" id="PF01738"/>
    </source>
</evidence>
<dbReference type="Proteomes" id="UP000033187">
    <property type="component" value="Chromosome 1"/>
</dbReference>
<feature type="domain" description="Dienelactone hydrolase" evidence="2">
    <location>
        <begin position="71"/>
        <end position="263"/>
    </location>
</feature>
<organism evidence="3 4">
    <name type="scientific">Candidatus Filomicrobium marinum</name>
    <dbReference type="NCBI Taxonomy" id="1608628"/>
    <lineage>
        <taxon>Bacteria</taxon>
        <taxon>Pseudomonadati</taxon>
        <taxon>Pseudomonadota</taxon>
        <taxon>Alphaproteobacteria</taxon>
        <taxon>Hyphomicrobiales</taxon>
        <taxon>Hyphomicrobiaceae</taxon>
        <taxon>Filomicrobium</taxon>
    </lineage>
</organism>
<dbReference type="EMBL" id="LN829119">
    <property type="protein sequence ID" value="CPR18744.1"/>
    <property type="molecule type" value="Genomic_DNA"/>
</dbReference>
<keyword evidence="1 3" id="KW-0378">Hydrolase</keyword>
<keyword evidence="4" id="KW-1185">Reference proteome</keyword>
<dbReference type="RefSeq" id="WP_046477979.1">
    <property type="nucleotide sequence ID" value="NZ_LN829118.1"/>
</dbReference>
<dbReference type="SUPFAM" id="SSF53474">
    <property type="entry name" value="alpha/beta-Hydrolases"/>
    <property type="match status" value="1"/>
</dbReference>
<sequence>MTFPLAKRIWTTASRQRFMWGSLVLASIVTLILASFLLSRGPAKEPFTTEQMRFVTNVVPGTTNDEPVEVQATLYIPKAVEFPIPAVVITPSSSGVEETREVYYARELTKVGAAVLIIDSFASRGLTDSLYDQSVLEQWDVENDAIAGLAKLVADERFIPDRIAIMGVSKGGTVAMDTALTIRRRWMGVDDIAFAAHIAISPDCTWITRNAQTTGAPILFMLAELDDQTPAKPCLAESLRIKNAGNERIETKVYKGAHHAWEELGWWPEHDPEAENYSKCRVWIEDDGKMYSAHTGELLPEDDWHSWARDSCMIQGVTCCGGSWSLKKQATDDIIAFLRRTGVLDEKPTS</sequence>
<dbReference type="PANTHER" id="PTHR22946">
    <property type="entry name" value="DIENELACTONE HYDROLASE DOMAIN-CONTAINING PROTEIN-RELATED"/>
    <property type="match status" value="1"/>
</dbReference>
<reference evidence="4" key="1">
    <citation type="submission" date="2015-02" db="EMBL/GenBank/DDBJ databases">
        <authorList>
            <person name="Chooi Y.-H."/>
        </authorList>
    </citation>
    <scope>NUCLEOTIDE SEQUENCE [LARGE SCALE GENOMIC DNA]</scope>
    <source>
        <strain evidence="4">strain Y</strain>
    </source>
</reference>
<evidence type="ECO:0000313" key="3">
    <source>
        <dbReference type="EMBL" id="CPR18744.1"/>
    </source>
</evidence>
<dbReference type="KEGG" id="fil:BN1229_v1_1845"/>
<dbReference type="InterPro" id="IPR002925">
    <property type="entry name" value="Dienelactn_hydro"/>
</dbReference>
<dbReference type="Gene3D" id="3.40.50.1820">
    <property type="entry name" value="alpha/beta hydrolase"/>
    <property type="match status" value="1"/>
</dbReference>
<name>A0A0D6JEI4_9HYPH</name>
<dbReference type="Pfam" id="PF01738">
    <property type="entry name" value="DLH"/>
    <property type="match status" value="1"/>
</dbReference>
<evidence type="ECO:0000256" key="1">
    <source>
        <dbReference type="ARBA" id="ARBA00022801"/>
    </source>
</evidence>
<dbReference type="AlphaFoldDB" id="A0A0D6JEI4"/>
<accession>A0A0D6JEI4</accession>
<proteinExistence type="predicted"/>
<evidence type="ECO:0000313" key="4">
    <source>
        <dbReference type="Proteomes" id="UP000033187"/>
    </source>
</evidence>
<dbReference type="InterPro" id="IPR029058">
    <property type="entry name" value="AB_hydrolase_fold"/>
</dbReference>
<dbReference type="GO" id="GO:0052689">
    <property type="term" value="F:carboxylic ester hydrolase activity"/>
    <property type="evidence" value="ECO:0007669"/>
    <property type="project" value="UniProtKB-ARBA"/>
</dbReference>
<protein>
    <submittedName>
        <fullName evidence="3">Dienelactone hydrolase-like enzyme (Modular protein)</fullName>
    </submittedName>
</protein>
<dbReference type="KEGG" id="fiy:BN1229_v1_1847"/>
<dbReference type="OrthoDB" id="3647650at2"/>